<dbReference type="EMBL" id="JACVXB010000009">
    <property type="protein sequence ID" value="MBD0833555.1"/>
    <property type="molecule type" value="Genomic_DNA"/>
</dbReference>
<comment type="caution">
    <text evidence="1">The sequence shown here is derived from an EMBL/GenBank/DDBJ whole genome shotgun (WGS) entry which is preliminary data.</text>
</comment>
<sequence>MKLLEFEKSLRQKLKSYEKPRPLICEGNPLECEIFIVGINSATEMQNDFWSFWSPENGFNKAQWLESYILERKLKPLKPNKTRRNKLSNTRQRIEWIVEKTKPFKTLETNLFVKATPTADELLSEDRESSVFEFLLDTIKPKIIFIHGNEVIEYFEKLYDLKITKNEVSKFEILGTKTNILAMNHLSRGWSKQKSLELGEFLKSKVIN</sequence>
<name>A0A8J6Q9F0_9FLAO</name>
<evidence type="ECO:0008006" key="3">
    <source>
        <dbReference type="Google" id="ProtNLM"/>
    </source>
</evidence>
<gene>
    <name evidence="1" type="ORF">ICJ83_15580</name>
</gene>
<organism evidence="1 2">
    <name type="scientific">Aestuariibaculum sediminum</name>
    <dbReference type="NCBI Taxonomy" id="2770637"/>
    <lineage>
        <taxon>Bacteria</taxon>
        <taxon>Pseudomonadati</taxon>
        <taxon>Bacteroidota</taxon>
        <taxon>Flavobacteriia</taxon>
        <taxon>Flavobacteriales</taxon>
        <taxon>Flavobacteriaceae</taxon>
    </lineage>
</organism>
<proteinExistence type="predicted"/>
<evidence type="ECO:0000313" key="1">
    <source>
        <dbReference type="EMBL" id="MBD0833555.1"/>
    </source>
</evidence>
<keyword evidence="2" id="KW-1185">Reference proteome</keyword>
<evidence type="ECO:0000313" key="2">
    <source>
        <dbReference type="Proteomes" id="UP000600588"/>
    </source>
</evidence>
<accession>A0A8J6Q9F0</accession>
<dbReference type="AlphaFoldDB" id="A0A8J6Q9F0"/>
<dbReference type="Proteomes" id="UP000600588">
    <property type="component" value="Unassembled WGS sequence"/>
</dbReference>
<protein>
    <recommendedName>
        <fullName evidence="3">Uracil-DNA glycosylase-like domain-containing protein</fullName>
    </recommendedName>
</protein>
<reference evidence="1 2" key="1">
    <citation type="submission" date="2020-09" db="EMBL/GenBank/DDBJ databases">
        <title>TT11 complete genome.</title>
        <authorList>
            <person name="Wu Z."/>
        </authorList>
    </citation>
    <scope>NUCLEOTIDE SEQUENCE [LARGE SCALE GENOMIC DNA]</scope>
    <source>
        <strain evidence="1 2">TT11</strain>
    </source>
</reference>
<dbReference type="RefSeq" id="WP_188231336.1">
    <property type="nucleotide sequence ID" value="NZ_JACVXB010000009.1"/>
</dbReference>